<feature type="non-terminal residue" evidence="2">
    <location>
        <position position="1"/>
    </location>
</feature>
<keyword evidence="3" id="KW-1185">Reference proteome</keyword>
<comment type="caution">
    <text evidence="2">The sequence shown here is derived from an EMBL/GenBank/DDBJ whole genome shotgun (WGS) entry which is preliminary data.</text>
</comment>
<dbReference type="AlphaFoldDB" id="A0A5E4CWQ3"/>
<evidence type="ECO:0000313" key="3">
    <source>
        <dbReference type="Proteomes" id="UP000335636"/>
    </source>
</evidence>
<reference evidence="2" key="1">
    <citation type="submission" date="2019-04" db="EMBL/GenBank/DDBJ databases">
        <authorList>
            <person name="Alioto T."/>
            <person name="Alioto T."/>
        </authorList>
    </citation>
    <scope>NUCLEOTIDE SEQUENCE [LARGE SCALE GENOMIC DNA]</scope>
</reference>
<accession>A0A5E4CWQ3</accession>
<protein>
    <submittedName>
        <fullName evidence="2">Uncharacterized protein</fullName>
    </submittedName>
</protein>
<evidence type="ECO:0000256" key="1">
    <source>
        <dbReference type="SAM" id="MobiDB-lite"/>
    </source>
</evidence>
<evidence type="ECO:0000313" key="2">
    <source>
        <dbReference type="EMBL" id="VTJ86236.1"/>
    </source>
</evidence>
<sequence length="98" mass="11255">RDRPSRPRPRSSSKKEPRDRGLPAARTRHRQPRSQPAARRPRQLIDPVLRPLSSFRFRLIFVPLRLPPLPSPRLRPPAPALALLLSRKGRGLWPCGQP</sequence>
<organism evidence="2 3">
    <name type="scientific">Marmota monax</name>
    <name type="common">Woodchuck</name>
    <dbReference type="NCBI Taxonomy" id="9995"/>
    <lineage>
        <taxon>Eukaryota</taxon>
        <taxon>Metazoa</taxon>
        <taxon>Chordata</taxon>
        <taxon>Craniata</taxon>
        <taxon>Vertebrata</taxon>
        <taxon>Euteleostomi</taxon>
        <taxon>Mammalia</taxon>
        <taxon>Eutheria</taxon>
        <taxon>Euarchontoglires</taxon>
        <taxon>Glires</taxon>
        <taxon>Rodentia</taxon>
        <taxon>Sciuromorpha</taxon>
        <taxon>Sciuridae</taxon>
        <taxon>Xerinae</taxon>
        <taxon>Marmotini</taxon>
        <taxon>Marmota</taxon>
    </lineage>
</organism>
<name>A0A5E4CWQ3_MARMO</name>
<dbReference type="EMBL" id="CABDUW010002294">
    <property type="protein sequence ID" value="VTJ86236.1"/>
    <property type="molecule type" value="Genomic_DNA"/>
</dbReference>
<gene>
    <name evidence="2" type="ORF">MONAX_5E037129</name>
</gene>
<proteinExistence type="predicted"/>
<feature type="compositionally biased region" description="Basic residues" evidence="1">
    <location>
        <begin position="1"/>
        <end position="12"/>
    </location>
</feature>
<feature type="non-terminal residue" evidence="2">
    <location>
        <position position="98"/>
    </location>
</feature>
<dbReference type="Proteomes" id="UP000335636">
    <property type="component" value="Unassembled WGS sequence"/>
</dbReference>
<feature type="region of interest" description="Disordered" evidence="1">
    <location>
        <begin position="1"/>
        <end position="44"/>
    </location>
</feature>